<comment type="caution">
    <text evidence="1">The sequence shown here is derived from an EMBL/GenBank/DDBJ whole genome shotgun (WGS) entry which is preliminary data.</text>
</comment>
<organism evidence="1 2">
    <name type="scientific">Coniophora puteana (strain RWD-64-598)</name>
    <name type="common">Brown rot fungus</name>
    <dbReference type="NCBI Taxonomy" id="741705"/>
    <lineage>
        <taxon>Eukaryota</taxon>
        <taxon>Fungi</taxon>
        <taxon>Dikarya</taxon>
        <taxon>Basidiomycota</taxon>
        <taxon>Agaricomycotina</taxon>
        <taxon>Agaricomycetes</taxon>
        <taxon>Agaricomycetidae</taxon>
        <taxon>Boletales</taxon>
        <taxon>Coniophorineae</taxon>
        <taxon>Coniophoraceae</taxon>
        <taxon>Coniophora</taxon>
    </lineage>
</organism>
<dbReference type="RefSeq" id="XP_007770704.1">
    <property type="nucleotide sequence ID" value="XM_007772514.1"/>
</dbReference>
<dbReference type="Proteomes" id="UP000053558">
    <property type="component" value="Unassembled WGS sequence"/>
</dbReference>
<evidence type="ECO:0000313" key="1">
    <source>
        <dbReference type="EMBL" id="EIW78958.1"/>
    </source>
</evidence>
<keyword evidence="2" id="KW-1185">Reference proteome</keyword>
<name>A0A5M3MI91_CONPW</name>
<dbReference type="AlphaFoldDB" id="A0A5M3MI91"/>
<dbReference type="KEGG" id="cput:CONPUDRAFT_138222"/>
<gene>
    <name evidence="1" type="ORF">CONPUDRAFT_138222</name>
</gene>
<evidence type="ECO:0008006" key="3">
    <source>
        <dbReference type="Google" id="ProtNLM"/>
    </source>
</evidence>
<accession>A0A5M3MI91</accession>
<protein>
    <recommendedName>
        <fullName evidence="3">F-box domain-containing protein</fullName>
    </recommendedName>
</protein>
<dbReference type="EMBL" id="JH711581">
    <property type="protein sequence ID" value="EIW78958.1"/>
    <property type="molecule type" value="Genomic_DNA"/>
</dbReference>
<dbReference type="GeneID" id="19201162"/>
<sequence length="367" mass="41364">MFEKVTVYCPIPHEFRRYLREICGDNIVPLVCRALEELILGDEGMKDVTTIGDFDKYARQFRNADTSFEETSREELLATPDSDIRVLRHCKAGVEDTWDFGVVSDPSSREEDGHNGYHVSVGVLIMVQTFALPILDLATNGRVTPQRLWRLAMHQGWSEVPSKRGDYGFAGIDYGEIHHERKKNPSPVPWMIPAQVVALEELGDLDVIKEAIVCQGGLWVWMGPDRFPLDGTPGDGLILPALSESPLPKDNISTVEKLPFELLCAIVAEGSLSSFLSLASTSRTMHALLLGSESDRNAVAFAWIFKNAPWYIPIDSSDEENPRFEMRKVSGMWAYLRRCRSSASMRNRERIWRAAEQIEEFAKKCGV</sequence>
<proteinExistence type="predicted"/>
<reference evidence="2" key="1">
    <citation type="journal article" date="2012" name="Science">
        <title>The Paleozoic origin of enzymatic lignin decomposition reconstructed from 31 fungal genomes.</title>
        <authorList>
            <person name="Floudas D."/>
            <person name="Binder M."/>
            <person name="Riley R."/>
            <person name="Barry K."/>
            <person name="Blanchette R.A."/>
            <person name="Henrissat B."/>
            <person name="Martinez A.T."/>
            <person name="Otillar R."/>
            <person name="Spatafora J.W."/>
            <person name="Yadav J.S."/>
            <person name="Aerts A."/>
            <person name="Benoit I."/>
            <person name="Boyd A."/>
            <person name="Carlson A."/>
            <person name="Copeland A."/>
            <person name="Coutinho P.M."/>
            <person name="de Vries R.P."/>
            <person name="Ferreira P."/>
            <person name="Findley K."/>
            <person name="Foster B."/>
            <person name="Gaskell J."/>
            <person name="Glotzer D."/>
            <person name="Gorecki P."/>
            <person name="Heitman J."/>
            <person name="Hesse C."/>
            <person name="Hori C."/>
            <person name="Igarashi K."/>
            <person name="Jurgens J.A."/>
            <person name="Kallen N."/>
            <person name="Kersten P."/>
            <person name="Kohler A."/>
            <person name="Kuees U."/>
            <person name="Kumar T.K.A."/>
            <person name="Kuo A."/>
            <person name="LaButti K."/>
            <person name="Larrondo L.F."/>
            <person name="Lindquist E."/>
            <person name="Ling A."/>
            <person name="Lombard V."/>
            <person name="Lucas S."/>
            <person name="Lundell T."/>
            <person name="Martin R."/>
            <person name="McLaughlin D.J."/>
            <person name="Morgenstern I."/>
            <person name="Morin E."/>
            <person name="Murat C."/>
            <person name="Nagy L.G."/>
            <person name="Nolan M."/>
            <person name="Ohm R.A."/>
            <person name="Patyshakuliyeva A."/>
            <person name="Rokas A."/>
            <person name="Ruiz-Duenas F.J."/>
            <person name="Sabat G."/>
            <person name="Salamov A."/>
            <person name="Samejima M."/>
            <person name="Schmutz J."/>
            <person name="Slot J.C."/>
            <person name="St John F."/>
            <person name="Stenlid J."/>
            <person name="Sun H."/>
            <person name="Sun S."/>
            <person name="Syed K."/>
            <person name="Tsang A."/>
            <person name="Wiebenga A."/>
            <person name="Young D."/>
            <person name="Pisabarro A."/>
            <person name="Eastwood D.C."/>
            <person name="Martin F."/>
            <person name="Cullen D."/>
            <person name="Grigoriev I.V."/>
            <person name="Hibbett D.S."/>
        </authorList>
    </citation>
    <scope>NUCLEOTIDE SEQUENCE [LARGE SCALE GENOMIC DNA]</scope>
    <source>
        <strain evidence="2">RWD-64-598 SS2</strain>
    </source>
</reference>
<evidence type="ECO:0000313" key="2">
    <source>
        <dbReference type="Proteomes" id="UP000053558"/>
    </source>
</evidence>
<dbReference type="OrthoDB" id="3055280at2759"/>